<dbReference type="PANTHER" id="PTHR44835">
    <property type="entry name" value="UDP-N-ACETYLGLUCOSAMINE--PEPTIDE N-ACETYLGLUCOSAMINYLTRANSFERASE SPINDLY-RELATED"/>
    <property type="match status" value="1"/>
</dbReference>
<evidence type="ECO:0000256" key="3">
    <source>
        <dbReference type="ARBA" id="ARBA00022679"/>
    </source>
</evidence>
<name>A0A9X1YDW2_9PROT</name>
<keyword evidence="5" id="KW-0802">TPR repeat</keyword>
<feature type="domain" description="O-GlcNAc transferase C-terminal" evidence="6">
    <location>
        <begin position="96"/>
        <end position="247"/>
    </location>
</feature>
<keyword evidence="2" id="KW-0328">Glycosyltransferase</keyword>
<reference evidence="7" key="1">
    <citation type="submission" date="2022-04" db="EMBL/GenBank/DDBJ databases">
        <title>Roseomonas acroporae sp. nov., isolated from coral Acropora digitifera.</title>
        <authorList>
            <person name="Sun H."/>
        </authorList>
    </citation>
    <scope>NUCLEOTIDE SEQUENCE</scope>
    <source>
        <strain evidence="7">NAR14</strain>
    </source>
</reference>
<dbReference type="Pfam" id="PF13844">
    <property type="entry name" value="Glyco_transf_41"/>
    <property type="match status" value="2"/>
</dbReference>
<evidence type="ECO:0000256" key="5">
    <source>
        <dbReference type="ARBA" id="ARBA00022803"/>
    </source>
</evidence>
<evidence type="ECO:0000313" key="7">
    <source>
        <dbReference type="EMBL" id="MCK8784666.1"/>
    </source>
</evidence>
<proteinExistence type="predicted"/>
<dbReference type="SUPFAM" id="SSF53756">
    <property type="entry name" value="UDP-Glycosyltransferase/glycogen phosphorylase"/>
    <property type="match status" value="1"/>
</dbReference>
<accession>A0A9X1YDW2</accession>
<dbReference type="InterPro" id="IPR029489">
    <property type="entry name" value="OGT/SEC/SPY_C"/>
</dbReference>
<protein>
    <submittedName>
        <fullName evidence="7">Glycosyltransferase</fullName>
    </submittedName>
</protein>
<dbReference type="GO" id="GO:0016757">
    <property type="term" value="F:glycosyltransferase activity"/>
    <property type="evidence" value="ECO:0007669"/>
    <property type="project" value="UniProtKB-KW"/>
</dbReference>
<organism evidence="7 8">
    <name type="scientific">Roseomonas acroporae</name>
    <dbReference type="NCBI Taxonomy" id="2937791"/>
    <lineage>
        <taxon>Bacteria</taxon>
        <taxon>Pseudomonadati</taxon>
        <taxon>Pseudomonadota</taxon>
        <taxon>Alphaproteobacteria</taxon>
        <taxon>Acetobacterales</taxon>
        <taxon>Roseomonadaceae</taxon>
        <taxon>Roseomonas</taxon>
    </lineage>
</organism>
<keyword evidence="8" id="KW-1185">Reference proteome</keyword>
<keyword evidence="3" id="KW-0808">Transferase</keyword>
<dbReference type="InterPro" id="IPR051939">
    <property type="entry name" value="Glycosyltr_41/O-GlcNAc_trsf"/>
</dbReference>
<evidence type="ECO:0000259" key="6">
    <source>
        <dbReference type="Pfam" id="PF13844"/>
    </source>
</evidence>
<evidence type="ECO:0000256" key="2">
    <source>
        <dbReference type="ARBA" id="ARBA00022676"/>
    </source>
</evidence>
<evidence type="ECO:0000313" key="8">
    <source>
        <dbReference type="Proteomes" id="UP001139516"/>
    </source>
</evidence>
<dbReference type="PANTHER" id="PTHR44835:SF1">
    <property type="entry name" value="PROTEIN O-GLCNAC TRANSFERASE"/>
    <property type="match status" value="1"/>
</dbReference>
<comment type="pathway">
    <text evidence="1">Protein modification; protein glycosylation.</text>
</comment>
<gene>
    <name evidence="7" type="ORF">M0638_09755</name>
</gene>
<keyword evidence="4" id="KW-0677">Repeat</keyword>
<dbReference type="Proteomes" id="UP001139516">
    <property type="component" value="Unassembled WGS sequence"/>
</dbReference>
<dbReference type="EMBL" id="JALPRX010000036">
    <property type="protein sequence ID" value="MCK8784666.1"/>
    <property type="molecule type" value="Genomic_DNA"/>
</dbReference>
<sequence length="462" mass="49881">MLAVLDDALRNFGEHPSLLSNRSLALTYCGRQREGLAAAERAVAISGGELPTLINRLSVLPYHPEQGGAAPLLAAGRDIARRVGPPARVAHGNARDPERRLRVGVLSGCLGVHPVGWLTLAGLEALPADGFELACYALRTRRDWLAARYRARATLWRDVADLPDEALAETIRDDGVDVLLDCGGYGEGGRLLALQHRPAPVQVKWVGVQFASTGLDCVDWMLTDARETPPGFEPFYSERLLRLPDGYVCYTPPPYAPEPGPLPALRNGYVTFGCFNNLAKVTPVTLAAWAEVLRQVPGARLRLRTHALADPATRADFVSRLAALGLDPDRLDLLGGCPHAEMLAAYRDIDIALDPFPYTGGLTVCEALWMGVPVVALAGDGFAARHALSHLGNAGLPGWVAGSVEDYVRLARYRASDLAGLAALRAGLRDQVRQSPLCDAPRFGQALGQALRHAWRDWCARN</sequence>
<dbReference type="Gene3D" id="3.40.50.2000">
    <property type="entry name" value="Glycogen Phosphorylase B"/>
    <property type="match status" value="1"/>
</dbReference>
<dbReference type="Gene3D" id="3.40.50.11380">
    <property type="match status" value="1"/>
</dbReference>
<comment type="caution">
    <text evidence="7">The sequence shown here is derived from an EMBL/GenBank/DDBJ whole genome shotgun (WGS) entry which is preliminary data.</text>
</comment>
<evidence type="ECO:0000256" key="1">
    <source>
        <dbReference type="ARBA" id="ARBA00004922"/>
    </source>
</evidence>
<feature type="domain" description="O-GlcNAc transferase C-terminal" evidence="6">
    <location>
        <begin position="267"/>
        <end position="445"/>
    </location>
</feature>
<dbReference type="AlphaFoldDB" id="A0A9X1YDW2"/>
<evidence type="ECO:0000256" key="4">
    <source>
        <dbReference type="ARBA" id="ARBA00022737"/>
    </source>
</evidence>